<sequence>MFSRHFAGVCLGFCLAFAATAASAGKDPIIYGCELNAKGRLAFAKNPLMIIVDPGSNIVLALDSLIHAFTDGAGVRAEVVRDTPKDLVLRWTLKNVRDNSAARSNLRYEAKIAREDGSLRLTIVPESYPRSYSYRGTCKILEAKAGKRKK</sequence>
<evidence type="ECO:0000313" key="2">
    <source>
        <dbReference type="EMBL" id="RID91508.1"/>
    </source>
</evidence>
<proteinExistence type="predicted"/>
<reference evidence="2 3" key="1">
    <citation type="submission" date="2018-09" db="EMBL/GenBank/DDBJ databases">
        <title>Gemmobacter lutimaris sp. nov., a marine bacterium isolated from tidal flat.</title>
        <authorList>
            <person name="Lee D.W."/>
            <person name="Yoo Y."/>
            <person name="Kim J.-J."/>
            <person name="Kim B.S."/>
        </authorList>
    </citation>
    <scope>NUCLEOTIDE SEQUENCE [LARGE SCALE GENOMIC DNA]</scope>
    <source>
        <strain evidence="2 3">YJ-T1-11</strain>
    </source>
</reference>
<evidence type="ECO:0000256" key="1">
    <source>
        <dbReference type="SAM" id="SignalP"/>
    </source>
</evidence>
<name>A0A398BSW9_9RHOB</name>
<dbReference type="Proteomes" id="UP000266649">
    <property type="component" value="Unassembled WGS sequence"/>
</dbReference>
<feature type="signal peptide" evidence="1">
    <location>
        <begin position="1"/>
        <end position="21"/>
    </location>
</feature>
<dbReference type="EMBL" id="QXXQ01000006">
    <property type="protein sequence ID" value="RID91508.1"/>
    <property type="molecule type" value="Genomic_DNA"/>
</dbReference>
<comment type="caution">
    <text evidence="2">The sequence shown here is derived from an EMBL/GenBank/DDBJ whole genome shotgun (WGS) entry which is preliminary data.</text>
</comment>
<feature type="chain" id="PRO_5017428467" evidence="1">
    <location>
        <begin position="22"/>
        <end position="150"/>
    </location>
</feature>
<dbReference type="RefSeq" id="WP_119135113.1">
    <property type="nucleotide sequence ID" value="NZ_QXXQ01000006.1"/>
</dbReference>
<keyword evidence="3" id="KW-1185">Reference proteome</keyword>
<accession>A0A398BSW9</accession>
<evidence type="ECO:0000313" key="3">
    <source>
        <dbReference type="Proteomes" id="UP000266649"/>
    </source>
</evidence>
<gene>
    <name evidence="2" type="ORF">D2N39_12450</name>
</gene>
<dbReference type="OrthoDB" id="9918349at2"/>
<dbReference type="AlphaFoldDB" id="A0A398BSW9"/>
<protein>
    <submittedName>
        <fullName evidence="2">Uncharacterized protein</fullName>
    </submittedName>
</protein>
<organism evidence="2 3">
    <name type="scientific">Gemmobacter lutimaris</name>
    <dbReference type="NCBI Taxonomy" id="2306023"/>
    <lineage>
        <taxon>Bacteria</taxon>
        <taxon>Pseudomonadati</taxon>
        <taxon>Pseudomonadota</taxon>
        <taxon>Alphaproteobacteria</taxon>
        <taxon>Rhodobacterales</taxon>
        <taxon>Paracoccaceae</taxon>
        <taxon>Gemmobacter</taxon>
    </lineage>
</organism>
<keyword evidence="1" id="KW-0732">Signal</keyword>